<name>A0AAD0X9P0_9BACT</name>
<dbReference type="GO" id="GO:0009055">
    <property type="term" value="F:electron transfer activity"/>
    <property type="evidence" value="ECO:0007669"/>
    <property type="project" value="InterPro"/>
</dbReference>
<dbReference type="InterPro" id="IPR009056">
    <property type="entry name" value="Cyt_c-like_dom"/>
</dbReference>
<dbReference type="PROSITE" id="PS51007">
    <property type="entry name" value="CYTC"/>
    <property type="match status" value="1"/>
</dbReference>
<evidence type="ECO:0000313" key="7">
    <source>
        <dbReference type="EMBL" id="AYJ79448.1"/>
    </source>
</evidence>
<accession>A0AAD0X9P0</accession>
<feature type="compositionally biased region" description="Polar residues" evidence="5">
    <location>
        <begin position="27"/>
        <end position="38"/>
    </location>
</feature>
<evidence type="ECO:0000256" key="5">
    <source>
        <dbReference type="SAM" id="MobiDB-lite"/>
    </source>
</evidence>
<evidence type="ECO:0000256" key="3">
    <source>
        <dbReference type="ARBA" id="ARBA00023004"/>
    </source>
</evidence>
<dbReference type="GeneID" id="63554692"/>
<dbReference type="RefSeq" id="WP_105917552.1">
    <property type="nucleotide sequence ID" value="NZ_CP021072.1"/>
</dbReference>
<keyword evidence="3 4" id="KW-0408">Iron</keyword>
<dbReference type="PROSITE" id="PS51257">
    <property type="entry name" value="PROKAR_LIPOPROTEIN"/>
    <property type="match status" value="1"/>
</dbReference>
<dbReference type="Proteomes" id="UP000273809">
    <property type="component" value="Chromosome"/>
</dbReference>
<feature type="domain" description="Cytochrome c" evidence="6">
    <location>
        <begin position="68"/>
        <end position="149"/>
    </location>
</feature>
<dbReference type="GO" id="GO:0046872">
    <property type="term" value="F:metal ion binding"/>
    <property type="evidence" value="ECO:0007669"/>
    <property type="project" value="UniProtKB-KW"/>
</dbReference>
<dbReference type="KEGG" id="acre:ACRYA_0286"/>
<evidence type="ECO:0000313" key="8">
    <source>
        <dbReference type="Proteomes" id="UP000273809"/>
    </source>
</evidence>
<dbReference type="SUPFAM" id="SSF46626">
    <property type="entry name" value="Cytochrome c"/>
    <property type="match status" value="1"/>
</dbReference>
<reference evidence="7 8" key="1">
    <citation type="submission" date="2018-10" db="EMBL/GenBank/DDBJ databases">
        <title>Complete genome sequences of Arcobacter cryaerophilus strains ATCC 43158 and ATCC 49615.</title>
        <authorList>
            <person name="Miller W.G."/>
            <person name="Yee E."/>
            <person name="Bono J.L."/>
        </authorList>
    </citation>
    <scope>NUCLEOTIDE SEQUENCE [LARGE SCALE GENOMIC DNA]</scope>
    <source>
        <strain evidence="7 8">ATCC 43158</strain>
    </source>
</reference>
<keyword evidence="1 4" id="KW-0349">Heme</keyword>
<dbReference type="GO" id="GO:0020037">
    <property type="term" value="F:heme binding"/>
    <property type="evidence" value="ECO:0007669"/>
    <property type="project" value="InterPro"/>
</dbReference>
<evidence type="ECO:0000259" key="6">
    <source>
        <dbReference type="PROSITE" id="PS51007"/>
    </source>
</evidence>
<gene>
    <name evidence="7" type="ORF">ACRYA_0286</name>
</gene>
<evidence type="ECO:0000256" key="1">
    <source>
        <dbReference type="ARBA" id="ARBA00022617"/>
    </source>
</evidence>
<dbReference type="Gene3D" id="1.10.760.10">
    <property type="entry name" value="Cytochrome c-like domain"/>
    <property type="match status" value="1"/>
</dbReference>
<feature type="region of interest" description="Disordered" evidence="5">
    <location>
        <begin position="23"/>
        <end position="66"/>
    </location>
</feature>
<dbReference type="EMBL" id="CP032823">
    <property type="protein sequence ID" value="AYJ79448.1"/>
    <property type="molecule type" value="Genomic_DNA"/>
</dbReference>
<keyword evidence="2 4" id="KW-0479">Metal-binding</keyword>
<evidence type="ECO:0000256" key="4">
    <source>
        <dbReference type="PROSITE-ProRule" id="PRU00433"/>
    </source>
</evidence>
<dbReference type="Pfam" id="PF00034">
    <property type="entry name" value="Cytochrom_C"/>
    <property type="match status" value="1"/>
</dbReference>
<dbReference type="AlphaFoldDB" id="A0AAD0X9P0"/>
<evidence type="ECO:0000256" key="2">
    <source>
        <dbReference type="ARBA" id="ARBA00022723"/>
    </source>
</evidence>
<protein>
    <submittedName>
        <fullName evidence="7">Cytochrome c</fullName>
    </submittedName>
</protein>
<organism evidence="7 8">
    <name type="scientific">Aliarcobacter cryaerophilus ATCC 43158</name>
    <dbReference type="NCBI Taxonomy" id="1032070"/>
    <lineage>
        <taxon>Bacteria</taxon>
        <taxon>Pseudomonadati</taxon>
        <taxon>Campylobacterota</taxon>
        <taxon>Epsilonproteobacteria</taxon>
        <taxon>Campylobacterales</taxon>
        <taxon>Arcobacteraceae</taxon>
        <taxon>Aliarcobacter</taxon>
    </lineage>
</organism>
<sequence>MKKGIAIVATSLLLFVGCTEDKKETQEQTAPKQEVTQNVEEKAKEVKTEVKVEEKKAEEPKVANETASNELNAEALFKTCASCHGLKGEKEALGKSQVITGWDKNRVIKALNGYKDGSYGGVMKNLMKTHVETKTPEQIEVLADYISKL</sequence>
<proteinExistence type="predicted"/>
<feature type="compositionally biased region" description="Basic and acidic residues" evidence="5">
    <location>
        <begin position="39"/>
        <end position="62"/>
    </location>
</feature>
<dbReference type="InterPro" id="IPR036909">
    <property type="entry name" value="Cyt_c-like_dom_sf"/>
</dbReference>